<dbReference type="Proteomes" id="UP000735302">
    <property type="component" value="Unassembled WGS sequence"/>
</dbReference>
<reference evidence="2 3" key="1">
    <citation type="journal article" date="2021" name="Elife">
        <title>Chloroplast acquisition without the gene transfer in kleptoplastic sea slugs, Plakobranchus ocellatus.</title>
        <authorList>
            <person name="Maeda T."/>
            <person name="Takahashi S."/>
            <person name="Yoshida T."/>
            <person name="Shimamura S."/>
            <person name="Takaki Y."/>
            <person name="Nagai Y."/>
            <person name="Toyoda A."/>
            <person name="Suzuki Y."/>
            <person name="Arimoto A."/>
            <person name="Ishii H."/>
            <person name="Satoh N."/>
            <person name="Nishiyama T."/>
            <person name="Hasebe M."/>
            <person name="Maruyama T."/>
            <person name="Minagawa J."/>
            <person name="Obokata J."/>
            <person name="Shigenobu S."/>
        </authorList>
    </citation>
    <scope>NUCLEOTIDE SEQUENCE [LARGE SCALE GENOMIC DNA]</scope>
</reference>
<organism evidence="2 3">
    <name type="scientific">Plakobranchus ocellatus</name>
    <dbReference type="NCBI Taxonomy" id="259542"/>
    <lineage>
        <taxon>Eukaryota</taxon>
        <taxon>Metazoa</taxon>
        <taxon>Spiralia</taxon>
        <taxon>Lophotrochozoa</taxon>
        <taxon>Mollusca</taxon>
        <taxon>Gastropoda</taxon>
        <taxon>Heterobranchia</taxon>
        <taxon>Euthyneura</taxon>
        <taxon>Panpulmonata</taxon>
        <taxon>Sacoglossa</taxon>
        <taxon>Placobranchoidea</taxon>
        <taxon>Plakobranchidae</taxon>
        <taxon>Plakobranchus</taxon>
    </lineage>
</organism>
<feature type="chain" id="PRO_5043842428" evidence="1">
    <location>
        <begin position="28"/>
        <end position="70"/>
    </location>
</feature>
<accession>A0AAV4CIK0</accession>
<dbReference type="EMBL" id="BLXT01006388">
    <property type="protein sequence ID" value="GFO31291.1"/>
    <property type="molecule type" value="Genomic_DNA"/>
</dbReference>
<name>A0AAV4CIK0_9GAST</name>
<dbReference type="AlphaFoldDB" id="A0AAV4CIK0"/>
<gene>
    <name evidence="2" type="ORF">PoB_005779600</name>
</gene>
<proteinExistence type="predicted"/>
<keyword evidence="1" id="KW-0732">Signal</keyword>
<evidence type="ECO:0000313" key="2">
    <source>
        <dbReference type="EMBL" id="GFO31291.1"/>
    </source>
</evidence>
<keyword evidence="3" id="KW-1185">Reference proteome</keyword>
<feature type="signal peptide" evidence="1">
    <location>
        <begin position="1"/>
        <end position="27"/>
    </location>
</feature>
<protein>
    <submittedName>
        <fullName evidence="2">Uncharacterized protein</fullName>
    </submittedName>
</protein>
<sequence length="70" mass="8019">GQTRSVPQWLVAFSVWGFWVRMPPTLSCRNAVSLKKLRLWCGAVESELSLGLYVVGSFCHQRRAKQRPKD</sequence>
<feature type="non-terminal residue" evidence="2">
    <location>
        <position position="1"/>
    </location>
</feature>
<evidence type="ECO:0000256" key="1">
    <source>
        <dbReference type="SAM" id="SignalP"/>
    </source>
</evidence>
<evidence type="ECO:0000313" key="3">
    <source>
        <dbReference type="Proteomes" id="UP000735302"/>
    </source>
</evidence>
<comment type="caution">
    <text evidence="2">The sequence shown here is derived from an EMBL/GenBank/DDBJ whole genome shotgun (WGS) entry which is preliminary data.</text>
</comment>